<dbReference type="Proteomes" id="UP000823865">
    <property type="component" value="Unassembled WGS sequence"/>
</dbReference>
<keyword evidence="4" id="KW-0808">Transferase</keyword>
<dbReference type="InterPro" id="IPR003594">
    <property type="entry name" value="HATPase_dom"/>
</dbReference>
<name>A0A9E2L6L3_9BACT</name>
<comment type="caution">
    <text evidence="12">The sequence shown here is derived from an EMBL/GenBank/DDBJ whole genome shotgun (WGS) entry which is preliminary data.</text>
</comment>
<dbReference type="InterPro" id="IPR011006">
    <property type="entry name" value="CheY-like_superfamily"/>
</dbReference>
<dbReference type="InterPro" id="IPR001789">
    <property type="entry name" value="Sig_transdc_resp-reg_receiver"/>
</dbReference>
<dbReference type="Pfam" id="PF00072">
    <property type="entry name" value="Response_reg"/>
    <property type="match status" value="1"/>
</dbReference>
<keyword evidence="9" id="KW-1133">Transmembrane helix</keyword>
<feature type="compositionally biased region" description="Polar residues" evidence="8">
    <location>
        <begin position="193"/>
        <end position="204"/>
    </location>
</feature>
<dbReference type="GO" id="GO:0000155">
    <property type="term" value="F:phosphorelay sensor kinase activity"/>
    <property type="evidence" value="ECO:0007669"/>
    <property type="project" value="InterPro"/>
</dbReference>
<proteinExistence type="predicted"/>
<dbReference type="SMART" id="SM00388">
    <property type="entry name" value="HisKA"/>
    <property type="match status" value="1"/>
</dbReference>
<evidence type="ECO:0000313" key="12">
    <source>
        <dbReference type="EMBL" id="MBU3853584.1"/>
    </source>
</evidence>
<dbReference type="CDD" id="cd17546">
    <property type="entry name" value="REC_hyHK_CKI1_RcsC-like"/>
    <property type="match status" value="1"/>
</dbReference>
<dbReference type="SMART" id="SM00387">
    <property type="entry name" value="HATPase_c"/>
    <property type="match status" value="1"/>
</dbReference>
<evidence type="ECO:0000256" key="3">
    <source>
        <dbReference type="ARBA" id="ARBA00022553"/>
    </source>
</evidence>
<dbReference type="Pfam" id="PF00512">
    <property type="entry name" value="HisKA"/>
    <property type="match status" value="1"/>
</dbReference>
<evidence type="ECO:0000256" key="6">
    <source>
        <dbReference type="PROSITE-ProRule" id="PRU00169"/>
    </source>
</evidence>
<dbReference type="SUPFAM" id="SSF52172">
    <property type="entry name" value="CheY-like"/>
    <property type="match status" value="1"/>
</dbReference>
<dbReference type="GO" id="GO:0005886">
    <property type="term" value="C:plasma membrane"/>
    <property type="evidence" value="ECO:0007669"/>
    <property type="project" value="TreeGrafter"/>
</dbReference>
<reference evidence="12" key="1">
    <citation type="journal article" date="2021" name="PeerJ">
        <title>Extensive microbial diversity within the chicken gut microbiome revealed by metagenomics and culture.</title>
        <authorList>
            <person name="Gilroy R."/>
            <person name="Ravi A."/>
            <person name="Getino M."/>
            <person name="Pursley I."/>
            <person name="Horton D.L."/>
            <person name="Alikhan N.F."/>
            <person name="Baker D."/>
            <person name="Gharbi K."/>
            <person name="Hall N."/>
            <person name="Watson M."/>
            <person name="Adriaenssens E.M."/>
            <person name="Foster-Nyarko E."/>
            <person name="Jarju S."/>
            <person name="Secka A."/>
            <person name="Antonio M."/>
            <person name="Oren A."/>
            <person name="Chaudhuri R.R."/>
            <person name="La Ragione R."/>
            <person name="Hildebrand F."/>
            <person name="Pallen M.J."/>
        </authorList>
    </citation>
    <scope>NUCLEOTIDE SEQUENCE</scope>
    <source>
        <strain evidence="12">G3-2149</strain>
    </source>
</reference>
<feature type="coiled-coil region" evidence="7">
    <location>
        <begin position="216"/>
        <end position="250"/>
    </location>
</feature>
<evidence type="ECO:0000313" key="13">
    <source>
        <dbReference type="Proteomes" id="UP000823865"/>
    </source>
</evidence>
<dbReference type="AlphaFoldDB" id="A0A9E2L6L3"/>
<evidence type="ECO:0000256" key="2">
    <source>
        <dbReference type="ARBA" id="ARBA00012438"/>
    </source>
</evidence>
<keyword evidence="7" id="KW-0175">Coiled coil</keyword>
<dbReference type="InterPro" id="IPR003661">
    <property type="entry name" value="HisK_dim/P_dom"/>
</dbReference>
<evidence type="ECO:0000256" key="8">
    <source>
        <dbReference type="SAM" id="MobiDB-lite"/>
    </source>
</evidence>
<dbReference type="InterPro" id="IPR036890">
    <property type="entry name" value="HATPase_C_sf"/>
</dbReference>
<dbReference type="PROSITE" id="PS50109">
    <property type="entry name" value="HIS_KIN"/>
    <property type="match status" value="1"/>
</dbReference>
<sequence length="808" mass="92217">METKKENPIKPSGSLLIKIFAGYTILALLVIGIIAALWHEKKVFAEAEAEENAMLAQRELTSRTFKALVSLFLDNESAYLRDISDQKEYNEKENRVFFMLDELRKVYTDSLQQARIDTVEFLLNQKHDHIRSLKNIPSVLTQMDSILSSQLPVLERKMTSSATMLHTEPTKPEKKNFLSRLFSRKRKQKETETSIQQKAGQTDNAHNIRKFGDEMYEVLERQNRLFESLADSLEHKNHILNRNISRLINELEKDALERTAERHQRVSELREEAFDTICIISSAALLCALFLSIFITKDIHRKHRKRKELEDSDLHNRKMLEIRKKIIITLSHDIRGPLNAIRGSAELAMDTKDRKRRNSYLNNILSSTGHIMRLVNSLLDLSRLNEAKETLNEIPFRLNTFLSDIEKEYGRIANDKGIMLSGDFIGTDITVTGDADRIEQIIGNLLSNAIKFTESGSIGFFAIFRNDILTVTVRDTGIGMSEETLKRIFSPFERAAVEICPEGFGLGLSITKGLVTLLKGNISVESKIGEGSTFKVSIPLKETSETIEEKCTTLPNPAKRLPHRIIVVEDDPVQMEITRDILERNGVSCHACQNVKEVVCLLRKEDYDLILTDIQMPGTNGFSLLNLLRNSNIGSSRSIPIAAMTARGDEEKENFIKAGFTGCIHKPFSSPELLLFLSSIMEKMNKPESQSIDFRPLISDSGNKRKVLTMLVKESETNKEELVEAIRNKDRMRIKEIIHRMFPMWEMLGIAEELQEYRNLVHDDSSGDQIMKEWTLKITASLDRLVSAAENEIYSLIRQENEKENTDS</sequence>
<dbReference type="SMART" id="SM00448">
    <property type="entry name" value="REC"/>
    <property type="match status" value="1"/>
</dbReference>
<keyword evidence="3 6" id="KW-0597">Phosphoprotein</keyword>
<dbReference type="EC" id="2.7.13.3" evidence="2"/>
<feature type="region of interest" description="Disordered" evidence="8">
    <location>
        <begin position="185"/>
        <end position="204"/>
    </location>
</feature>
<dbReference type="InterPro" id="IPR004358">
    <property type="entry name" value="Sig_transdc_His_kin-like_C"/>
</dbReference>
<dbReference type="InterPro" id="IPR036097">
    <property type="entry name" value="HisK_dim/P_sf"/>
</dbReference>
<dbReference type="Gene3D" id="3.30.565.10">
    <property type="entry name" value="Histidine kinase-like ATPase, C-terminal domain"/>
    <property type="match status" value="1"/>
</dbReference>
<evidence type="ECO:0000256" key="9">
    <source>
        <dbReference type="SAM" id="Phobius"/>
    </source>
</evidence>
<organism evidence="12 13">
    <name type="scientific">Candidatus Paraprevotella stercoravium</name>
    <dbReference type="NCBI Taxonomy" id="2838725"/>
    <lineage>
        <taxon>Bacteria</taxon>
        <taxon>Pseudomonadati</taxon>
        <taxon>Bacteroidota</taxon>
        <taxon>Bacteroidia</taxon>
        <taxon>Bacteroidales</taxon>
        <taxon>Prevotellaceae</taxon>
        <taxon>Paraprevotella</taxon>
    </lineage>
</organism>
<feature type="domain" description="Response regulatory" evidence="11">
    <location>
        <begin position="564"/>
        <end position="681"/>
    </location>
</feature>
<keyword evidence="9" id="KW-0472">Membrane</keyword>
<dbReference type="Pfam" id="PF02518">
    <property type="entry name" value="HATPase_c"/>
    <property type="match status" value="1"/>
</dbReference>
<keyword evidence="9" id="KW-0812">Transmembrane</keyword>
<evidence type="ECO:0000256" key="4">
    <source>
        <dbReference type="ARBA" id="ARBA00022679"/>
    </source>
</evidence>
<feature type="domain" description="Histidine kinase" evidence="10">
    <location>
        <begin position="329"/>
        <end position="542"/>
    </location>
</feature>
<dbReference type="SUPFAM" id="SSF47384">
    <property type="entry name" value="Homodimeric domain of signal transducing histidine kinase"/>
    <property type="match status" value="1"/>
</dbReference>
<dbReference type="InterPro" id="IPR036641">
    <property type="entry name" value="HPT_dom_sf"/>
</dbReference>
<dbReference type="PANTHER" id="PTHR43047">
    <property type="entry name" value="TWO-COMPONENT HISTIDINE PROTEIN KINASE"/>
    <property type="match status" value="1"/>
</dbReference>
<keyword evidence="5" id="KW-0418">Kinase</keyword>
<feature type="modified residue" description="4-aspartylphosphate" evidence="6">
    <location>
        <position position="613"/>
    </location>
</feature>
<dbReference type="GO" id="GO:0009927">
    <property type="term" value="F:histidine phosphotransfer kinase activity"/>
    <property type="evidence" value="ECO:0007669"/>
    <property type="project" value="TreeGrafter"/>
</dbReference>
<protein>
    <recommendedName>
        <fullName evidence="2">histidine kinase</fullName>
        <ecNumber evidence="2">2.7.13.3</ecNumber>
    </recommendedName>
</protein>
<evidence type="ECO:0000259" key="10">
    <source>
        <dbReference type="PROSITE" id="PS50109"/>
    </source>
</evidence>
<dbReference type="PROSITE" id="PS50110">
    <property type="entry name" value="RESPONSE_REGULATORY"/>
    <property type="match status" value="1"/>
</dbReference>
<evidence type="ECO:0000256" key="1">
    <source>
        <dbReference type="ARBA" id="ARBA00000085"/>
    </source>
</evidence>
<dbReference type="CDD" id="cd00082">
    <property type="entry name" value="HisKA"/>
    <property type="match status" value="1"/>
</dbReference>
<dbReference type="InterPro" id="IPR005467">
    <property type="entry name" value="His_kinase_dom"/>
</dbReference>
<evidence type="ECO:0000256" key="5">
    <source>
        <dbReference type="ARBA" id="ARBA00022777"/>
    </source>
</evidence>
<dbReference type="PRINTS" id="PR00344">
    <property type="entry name" value="BCTRLSENSOR"/>
</dbReference>
<reference evidence="12" key="2">
    <citation type="submission" date="2021-04" db="EMBL/GenBank/DDBJ databases">
        <authorList>
            <person name="Gilroy R."/>
        </authorList>
    </citation>
    <scope>NUCLEOTIDE SEQUENCE</scope>
    <source>
        <strain evidence="12">G3-2149</strain>
    </source>
</reference>
<accession>A0A9E2L6L3</accession>
<evidence type="ECO:0000259" key="11">
    <source>
        <dbReference type="PROSITE" id="PS50110"/>
    </source>
</evidence>
<gene>
    <name evidence="12" type="ORF">H9789_07190</name>
</gene>
<dbReference type="EMBL" id="JAHLFU010000151">
    <property type="protein sequence ID" value="MBU3853584.1"/>
    <property type="molecule type" value="Genomic_DNA"/>
</dbReference>
<evidence type="ECO:0000256" key="7">
    <source>
        <dbReference type="SAM" id="Coils"/>
    </source>
</evidence>
<dbReference type="Gene3D" id="3.40.50.2300">
    <property type="match status" value="1"/>
</dbReference>
<comment type="catalytic activity">
    <reaction evidence="1">
        <text>ATP + protein L-histidine = ADP + protein N-phospho-L-histidine.</text>
        <dbReference type="EC" id="2.7.13.3"/>
    </reaction>
</comment>
<dbReference type="Gene3D" id="1.10.287.130">
    <property type="match status" value="1"/>
</dbReference>
<dbReference type="PANTHER" id="PTHR43047:SF72">
    <property type="entry name" value="OSMOSENSING HISTIDINE PROTEIN KINASE SLN1"/>
    <property type="match status" value="1"/>
</dbReference>
<feature type="transmembrane region" description="Helical" evidence="9">
    <location>
        <begin position="20"/>
        <end position="38"/>
    </location>
</feature>
<dbReference type="SUPFAM" id="SSF47226">
    <property type="entry name" value="Histidine-containing phosphotransfer domain, HPT domain"/>
    <property type="match status" value="1"/>
</dbReference>
<dbReference type="SUPFAM" id="SSF55874">
    <property type="entry name" value="ATPase domain of HSP90 chaperone/DNA topoisomerase II/histidine kinase"/>
    <property type="match status" value="1"/>
</dbReference>